<dbReference type="OrthoDB" id="7361822at2"/>
<accession>A0A2T4JTE3</accession>
<dbReference type="SUPFAM" id="SSF75169">
    <property type="entry name" value="DsrEFH-like"/>
    <property type="match status" value="1"/>
</dbReference>
<dbReference type="AlphaFoldDB" id="A0A2T4JTE3"/>
<reference evidence="2 3" key="1">
    <citation type="submission" date="2018-03" db="EMBL/GenBank/DDBJ databases">
        <title>Cereibacter changlensis.</title>
        <authorList>
            <person name="Meyer T.E."/>
            <person name="Miller S."/>
            <person name="Lodha T."/>
            <person name="Gandham S."/>
            <person name="Chintalapati S."/>
            <person name="Chintalapati V.R."/>
        </authorList>
    </citation>
    <scope>NUCLEOTIDE SEQUENCE [LARGE SCALE GENOMIC DNA]</scope>
    <source>
        <strain evidence="2 3">JA139</strain>
    </source>
</reference>
<gene>
    <name evidence="2" type="ORF">C5F48_14390</name>
</gene>
<dbReference type="Proteomes" id="UP000241010">
    <property type="component" value="Unassembled WGS sequence"/>
</dbReference>
<feature type="chain" id="PRO_5015685392" description="Peroxiredoxin" evidence="1">
    <location>
        <begin position="21"/>
        <end position="144"/>
    </location>
</feature>
<name>A0A2T4JTE3_9RHOB</name>
<dbReference type="Gene3D" id="3.40.1260.10">
    <property type="entry name" value="DsrEFH-like"/>
    <property type="match status" value="1"/>
</dbReference>
<dbReference type="InterPro" id="IPR027396">
    <property type="entry name" value="DsrEFH-like"/>
</dbReference>
<evidence type="ECO:0008006" key="4">
    <source>
        <dbReference type="Google" id="ProtNLM"/>
    </source>
</evidence>
<proteinExistence type="predicted"/>
<comment type="caution">
    <text evidence="2">The sequence shown here is derived from an EMBL/GenBank/DDBJ whole genome shotgun (WGS) entry which is preliminary data.</text>
</comment>
<protein>
    <recommendedName>
        <fullName evidence="4">Peroxiredoxin</fullName>
    </recommendedName>
</protein>
<feature type="signal peptide" evidence="1">
    <location>
        <begin position="1"/>
        <end position="20"/>
    </location>
</feature>
<evidence type="ECO:0000313" key="2">
    <source>
        <dbReference type="EMBL" id="PTE21043.1"/>
    </source>
</evidence>
<keyword evidence="1" id="KW-0732">Signal</keyword>
<dbReference type="RefSeq" id="WP_107664594.1">
    <property type="nucleotide sequence ID" value="NZ_PZKG01000069.1"/>
</dbReference>
<evidence type="ECO:0000313" key="3">
    <source>
        <dbReference type="Proteomes" id="UP000241010"/>
    </source>
</evidence>
<organism evidence="2 3">
    <name type="scientific">Cereibacter changlensis JA139</name>
    <dbReference type="NCBI Taxonomy" id="1188249"/>
    <lineage>
        <taxon>Bacteria</taxon>
        <taxon>Pseudomonadati</taxon>
        <taxon>Pseudomonadota</taxon>
        <taxon>Alphaproteobacteria</taxon>
        <taxon>Rhodobacterales</taxon>
        <taxon>Paracoccaceae</taxon>
        <taxon>Cereibacter</taxon>
    </lineage>
</organism>
<dbReference type="EMBL" id="PZKG01000069">
    <property type="protein sequence ID" value="PTE21043.1"/>
    <property type="molecule type" value="Genomic_DNA"/>
</dbReference>
<sequence length="144" mass="14723">MNSIIKTGLIAAAIAMPAHAEPNPKLLTIVTSADPQIQLMAMVLTANAVAKGAEARVLLCGPAGDMALEDGPESVWAPQPPMKASSQGMLLNLMARSAVKVQVCAIYLPGKGSDASVLLQGVTAAAPDAMAAEIVDSRTTVLTF</sequence>
<keyword evidence="3" id="KW-1185">Reference proteome</keyword>
<evidence type="ECO:0000256" key="1">
    <source>
        <dbReference type="SAM" id="SignalP"/>
    </source>
</evidence>